<name>A0A1G5RGB1_9RHOB</name>
<protein>
    <submittedName>
        <fullName evidence="1">Uncharacterized protein</fullName>
    </submittedName>
</protein>
<organism evidence="1 2">
    <name type="scientific">Epibacterium ulvae</name>
    <dbReference type="NCBI Taxonomy" id="1156985"/>
    <lineage>
        <taxon>Bacteria</taxon>
        <taxon>Pseudomonadati</taxon>
        <taxon>Pseudomonadota</taxon>
        <taxon>Alphaproteobacteria</taxon>
        <taxon>Rhodobacterales</taxon>
        <taxon>Roseobacteraceae</taxon>
        <taxon>Epibacterium</taxon>
    </lineage>
</organism>
<dbReference type="EMBL" id="FMWG01000016">
    <property type="protein sequence ID" value="SCZ73067.1"/>
    <property type="molecule type" value="Genomic_DNA"/>
</dbReference>
<gene>
    <name evidence="1" type="ORF">SAMN04488118_11615</name>
</gene>
<accession>A0A1G5RGB1</accession>
<dbReference type="AlphaFoldDB" id="A0A1G5RGB1"/>
<reference evidence="1 2" key="1">
    <citation type="submission" date="2016-10" db="EMBL/GenBank/DDBJ databases">
        <authorList>
            <person name="de Groot N.N."/>
        </authorList>
    </citation>
    <scope>NUCLEOTIDE SEQUENCE [LARGE SCALE GENOMIC DNA]</scope>
    <source>
        <strain evidence="1 2">U95</strain>
    </source>
</reference>
<dbReference type="Proteomes" id="UP000198767">
    <property type="component" value="Unassembled WGS sequence"/>
</dbReference>
<proteinExistence type="predicted"/>
<keyword evidence="2" id="KW-1185">Reference proteome</keyword>
<evidence type="ECO:0000313" key="2">
    <source>
        <dbReference type="Proteomes" id="UP000198767"/>
    </source>
</evidence>
<evidence type="ECO:0000313" key="1">
    <source>
        <dbReference type="EMBL" id="SCZ73067.1"/>
    </source>
</evidence>
<sequence length="53" mass="6226">MPHFTRNILHWASFISFAAQLRFEDSQFRSSMVACVHEPLIPYEVADRELAFI</sequence>